<evidence type="ECO:0000259" key="4">
    <source>
        <dbReference type="Pfam" id="PF06244"/>
    </source>
</evidence>
<dbReference type="InterPro" id="IPR054414">
    <property type="entry name" value="Ccdc124/Oxs1_C"/>
</dbReference>
<evidence type="ECO:0000256" key="2">
    <source>
        <dbReference type="ARBA" id="ARBA00023054"/>
    </source>
</evidence>
<evidence type="ECO:0000256" key="3">
    <source>
        <dbReference type="SAM" id="MobiDB-lite"/>
    </source>
</evidence>
<dbReference type="Proteomes" id="UP000009168">
    <property type="component" value="Unassembled WGS sequence"/>
</dbReference>
<proteinExistence type="inferred from homology"/>
<organism evidence="5 6">
    <name type="scientific">Tetrahymena thermophila (strain SB210)</name>
    <dbReference type="NCBI Taxonomy" id="312017"/>
    <lineage>
        <taxon>Eukaryota</taxon>
        <taxon>Sar</taxon>
        <taxon>Alveolata</taxon>
        <taxon>Ciliophora</taxon>
        <taxon>Intramacronucleata</taxon>
        <taxon>Oligohymenophorea</taxon>
        <taxon>Hymenostomatida</taxon>
        <taxon>Tetrahymenina</taxon>
        <taxon>Tetrahymenidae</taxon>
        <taxon>Tetrahymena</taxon>
    </lineage>
</organism>
<name>Q23AH1_TETTS</name>
<dbReference type="AlphaFoldDB" id="Q23AH1"/>
<dbReference type="Pfam" id="PF06244">
    <property type="entry name" value="Ccdc124"/>
    <property type="match status" value="1"/>
</dbReference>
<dbReference type="GO" id="GO:0006366">
    <property type="term" value="P:transcription by RNA polymerase II"/>
    <property type="evidence" value="ECO:0007669"/>
    <property type="project" value="TreeGrafter"/>
</dbReference>
<evidence type="ECO:0000313" key="6">
    <source>
        <dbReference type="Proteomes" id="UP000009168"/>
    </source>
</evidence>
<sequence length="262" mass="31349">MSKKLGTNPKAQEAREREKEQKKQARIIEEERKEAAKWAEDDKNVLKKLERQQEKEKQKEEERKRNEEKRALYEEDQKQFKDKQTLKKEEGGKLTKAELKKRELEIMKREAAKRMGIDLDELKKEKKEAEKQKKEKEQEKQEKIARGEEVEESDGEDFNVKPNLNHIRREQALQDAEKYDKVIDATGLDDALEGLKDDQGVKHPEKKVKAAWEEFLERRLPEMKAEFPHFKRSKHIELLRKEWDKSPDNPFNQKVVSYDEKK</sequence>
<dbReference type="RefSeq" id="XP_001013766.1">
    <property type="nucleotide sequence ID" value="XM_001013766.1"/>
</dbReference>
<dbReference type="eggNOG" id="KOG3223">
    <property type="taxonomic scope" value="Eukaryota"/>
</dbReference>
<protein>
    <submittedName>
        <fullName evidence="5">Coiled-coil protein, putative</fullName>
    </submittedName>
</protein>
<dbReference type="InParanoid" id="Q23AH1"/>
<accession>Q23AH1</accession>
<keyword evidence="6" id="KW-1185">Reference proteome</keyword>
<dbReference type="STRING" id="312017.Q23AH1"/>
<dbReference type="InterPro" id="IPR010422">
    <property type="entry name" value="Ccdc124/Oxs1"/>
</dbReference>
<feature type="compositionally biased region" description="Basic and acidic residues" evidence="3">
    <location>
        <begin position="49"/>
        <end position="148"/>
    </location>
</feature>
<dbReference type="HOGENOM" id="CLU_069723_0_0_1"/>
<dbReference type="GO" id="GO:0005634">
    <property type="term" value="C:nucleus"/>
    <property type="evidence" value="ECO:0007669"/>
    <property type="project" value="TreeGrafter"/>
</dbReference>
<keyword evidence="2" id="KW-0175">Coiled coil</keyword>
<dbReference type="PANTHER" id="PTHR21680">
    <property type="entry name" value="COILED-COIL DOMAIN-CONTAINING PROTEIN 124"/>
    <property type="match status" value="1"/>
</dbReference>
<dbReference type="GO" id="GO:0003713">
    <property type="term" value="F:transcription coactivator activity"/>
    <property type="evidence" value="ECO:0007669"/>
    <property type="project" value="TreeGrafter"/>
</dbReference>
<evidence type="ECO:0000256" key="1">
    <source>
        <dbReference type="ARBA" id="ARBA00008296"/>
    </source>
</evidence>
<dbReference type="OrthoDB" id="76412at2759"/>
<feature type="domain" description="Coiled-coil" evidence="4">
    <location>
        <begin position="163"/>
        <end position="253"/>
    </location>
</feature>
<evidence type="ECO:0000313" key="5">
    <source>
        <dbReference type="EMBL" id="EAR93521.1"/>
    </source>
</evidence>
<gene>
    <name evidence="5" type="ORF">TTHERM_00425880</name>
</gene>
<dbReference type="EMBL" id="GG662724">
    <property type="protein sequence ID" value="EAR93521.1"/>
    <property type="molecule type" value="Genomic_DNA"/>
</dbReference>
<feature type="region of interest" description="Disordered" evidence="3">
    <location>
        <begin position="1"/>
        <end position="27"/>
    </location>
</feature>
<feature type="compositionally biased region" description="Basic and acidic residues" evidence="3">
    <location>
        <begin position="12"/>
        <end position="27"/>
    </location>
</feature>
<feature type="region of interest" description="Disordered" evidence="3">
    <location>
        <begin position="242"/>
        <end position="262"/>
    </location>
</feature>
<reference evidence="6" key="1">
    <citation type="journal article" date="2006" name="PLoS Biol.">
        <title>Macronuclear genome sequence of the ciliate Tetrahymena thermophila, a model eukaryote.</title>
        <authorList>
            <person name="Eisen J.A."/>
            <person name="Coyne R.S."/>
            <person name="Wu M."/>
            <person name="Wu D."/>
            <person name="Thiagarajan M."/>
            <person name="Wortman J.R."/>
            <person name="Badger J.H."/>
            <person name="Ren Q."/>
            <person name="Amedeo P."/>
            <person name="Jones K.M."/>
            <person name="Tallon L.J."/>
            <person name="Delcher A.L."/>
            <person name="Salzberg S.L."/>
            <person name="Silva J.C."/>
            <person name="Haas B.J."/>
            <person name="Majoros W.H."/>
            <person name="Farzad M."/>
            <person name="Carlton J.M."/>
            <person name="Smith R.K. Jr."/>
            <person name="Garg J."/>
            <person name="Pearlman R.E."/>
            <person name="Karrer K.M."/>
            <person name="Sun L."/>
            <person name="Manning G."/>
            <person name="Elde N.C."/>
            <person name="Turkewitz A.P."/>
            <person name="Asai D.J."/>
            <person name="Wilkes D.E."/>
            <person name="Wang Y."/>
            <person name="Cai H."/>
            <person name="Collins K."/>
            <person name="Stewart B.A."/>
            <person name="Lee S.R."/>
            <person name="Wilamowska K."/>
            <person name="Weinberg Z."/>
            <person name="Ruzzo W.L."/>
            <person name="Wloga D."/>
            <person name="Gaertig J."/>
            <person name="Frankel J."/>
            <person name="Tsao C.-C."/>
            <person name="Gorovsky M.A."/>
            <person name="Keeling P.J."/>
            <person name="Waller R.F."/>
            <person name="Patron N.J."/>
            <person name="Cherry J.M."/>
            <person name="Stover N.A."/>
            <person name="Krieger C.J."/>
            <person name="del Toro C."/>
            <person name="Ryder H.F."/>
            <person name="Williamson S.C."/>
            <person name="Barbeau R.A."/>
            <person name="Hamilton E.P."/>
            <person name="Orias E."/>
        </authorList>
    </citation>
    <scope>NUCLEOTIDE SEQUENCE [LARGE SCALE GENOMIC DNA]</scope>
    <source>
        <strain evidence="6">SB210</strain>
    </source>
</reference>
<feature type="region of interest" description="Disordered" evidence="3">
    <location>
        <begin position="49"/>
        <end position="163"/>
    </location>
</feature>
<dbReference type="PANTHER" id="PTHR21680:SF0">
    <property type="entry name" value="COILED-COIL DOMAIN-CONTAINING PROTEIN 124"/>
    <property type="match status" value="1"/>
</dbReference>
<dbReference type="KEGG" id="tet:TTHERM_00425880"/>
<dbReference type="GeneID" id="7845657"/>
<dbReference type="OMA" id="FEERMMP"/>
<comment type="similarity">
    <text evidence="1">Belongs to the CCDC124 family.</text>
</comment>